<keyword evidence="14" id="KW-0732">Signal</keyword>
<dbReference type="KEGG" id="maga:Mag101_01785"/>
<feature type="binding site" evidence="10">
    <location>
        <position position="377"/>
    </location>
    <ligand>
        <name>Zn(2+)</name>
        <dbReference type="ChEBI" id="CHEBI:29105"/>
        <note>catalytic</note>
    </ligand>
</feature>
<proteinExistence type="inferred from homology"/>
<gene>
    <name evidence="18" type="ORF">Mag101_01785</name>
</gene>
<comment type="similarity">
    <text evidence="2 12">Belongs to the peptidase M1 family.</text>
</comment>
<dbReference type="OrthoDB" id="100605at2"/>
<accession>A0A1Q2M2N7</accession>
<evidence type="ECO:0000256" key="1">
    <source>
        <dbReference type="ARBA" id="ARBA00000098"/>
    </source>
</evidence>
<dbReference type="Gene3D" id="2.60.40.1730">
    <property type="entry name" value="tricorn interacting facor f3 domain"/>
    <property type="match status" value="1"/>
</dbReference>
<dbReference type="SUPFAM" id="SSF55486">
    <property type="entry name" value="Metalloproteases ('zincins'), catalytic domain"/>
    <property type="match status" value="1"/>
</dbReference>
<dbReference type="STRING" id="260552.Mag101_01785"/>
<dbReference type="GO" id="GO:0005615">
    <property type="term" value="C:extracellular space"/>
    <property type="evidence" value="ECO:0007669"/>
    <property type="project" value="TreeGrafter"/>
</dbReference>
<dbReference type="Pfam" id="PF17900">
    <property type="entry name" value="Peptidase_M1_N"/>
    <property type="match status" value="1"/>
</dbReference>
<evidence type="ECO:0000259" key="16">
    <source>
        <dbReference type="Pfam" id="PF11838"/>
    </source>
</evidence>
<dbReference type="GO" id="GO:0042277">
    <property type="term" value="F:peptide binding"/>
    <property type="evidence" value="ECO:0007669"/>
    <property type="project" value="TreeGrafter"/>
</dbReference>
<organism evidence="18 19">
    <name type="scientific">Microbulbifer agarilyticus</name>
    <dbReference type="NCBI Taxonomy" id="260552"/>
    <lineage>
        <taxon>Bacteria</taxon>
        <taxon>Pseudomonadati</taxon>
        <taxon>Pseudomonadota</taxon>
        <taxon>Gammaproteobacteria</taxon>
        <taxon>Cellvibrionales</taxon>
        <taxon>Microbulbiferaceae</taxon>
        <taxon>Microbulbifer</taxon>
    </lineage>
</organism>
<dbReference type="GO" id="GO:0006508">
    <property type="term" value="P:proteolysis"/>
    <property type="evidence" value="ECO:0007669"/>
    <property type="project" value="UniProtKB-KW"/>
</dbReference>
<dbReference type="InterPro" id="IPR024571">
    <property type="entry name" value="ERAP1-like_C_dom"/>
</dbReference>
<dbReference type="InterPro" id="IPR014782">
    <property type="entry name" value="Peptidase_M1_dom"/>
</dbReference>
<dbReference type="Proteomes" id="UP000188219">
    <property type="component" value="Chromosome"/>
</dbReference>
<feature type="signal peptide" evidence="14">
    <location>
        <begin position="1"/>
        <end position="20"/>
    </location>
</feature>
<keyword evidence="8 12" id="KW-0482">Metalloprotease</keyword>
<evidence type="ECO:0000313" key="19">
    <source>
        <dbReference type="Proteomes" id="UP000188219"/>
    </source>
</evidence>
<dbReference type="GO" id="GO:0008270">
    <property type="term" value="F:zinc ion binding"/>
    <property type="evidence" value="ECO:0007669"/>
    <property type="project" value="UniProtKB-UniRule"/>
</dbReference>
<keyword evidence="19" id="KW-1185">Reference proteome</keyword>
<evidence type="ECO:0000256" key="9">
    <source>
        <dbReference type="PIRSR" id="PIRSR634016-1"/>
    </source>
</evidence>
<dbReference type="Pfam" id="PF01433">
    <property type="entry name" value="Peptidase_M1"/>
    <property type="match status" value="1"/>
</dbReference>
<dbReference type="EMBL" id="CP019650">
    <property type="protein sequence ID" value="AQQ66517.1"/>
    <property type="molecule type" value="Genomic_DNA"/>
</dbReference>
<dbReference type="InterPro" id="IPR045357">
    <property type="entry name" value="Aminopeptidase_N-like_N"/>
</dbReference>
<evidence type="ECO:0000256" key="10">
    <source>
        <dbReference type="PIRSR" id="PIRSR634016-3"/>
    </source>
</evidence>
<dbReference type="GO" id="GO:0070006">
    <property type="term" value="F:metalloaminopeptidase activity"/>
    <property type="evidence" value="ECO:0007669"/>
    <property type="project" value="TreeGrafter"/>
</dbReference>
<dbReference type="EC" id="3.4.11.-" evidence="12"/>
<dbReference type="PANTHER" id="PTHR11533:SF174">
    <property type="entry name" value="PUROMYCIN-SENSITIVE AMINOPEPTIDASE-RELATED"/>
    <property type="match status" value="1"/>
</dbReference>
<evidence type="ECO:0000256" key="2">
    <source>
        <dbReference type="ARBA" id="ARBA00010136"/>
    </source>
</evidence>
<feature type="domain" description="Aminopeptidase N-like N-terminal" evidence="17">
    <location>
        <begin position="75"/>
        <end position="263"/>
    </location>
</feature>
<evidence type="ECO:0000313" key="18">
    <source>
        <dbReference type="EMBL" id="AQQ66517.1"/>
    </source>
</evidence>
<feature type="compositionally biased region" description="Polar residues" evidence="13">
    <location>
        <begin position="49"/>
        <end position="61"/>
    </location>
</feature>
<keyword evidence="5 10" id="KW-0479">Metal-binding</keyword>
<dbReference type="GO" id="GO:0043171">
    <property type="term" value="P:peptide catabolic process"/>
    <property type="evidence" value="ECO:0007669"/>
    <property type="project" value="TreeGrafter"/>
</dbReference>
<dbReference type="RefSeq" id="WP_077399947.1">
    <property type="nucleotide sequence ID" value="NZ_CP019650.1"/>
</dbReference>
<dbReference type="GO" id="GO:0005737">
    <property type="term" value="C:cytoplasm"/>
    <property type="evidence" value="ECO:0007669"/>
    <property type="project" value="TreeGrafter"/>
</dbReference>
<dbReference type="InterPro" id="IPR027268">
    <property type="entry name" value="Peptidase_M4/M1_CTD_sf"/>
</dbReference>
<dbReference type="InterPro" id="IPR034016">
    <property type="entry name" value="M1_APN-typ"/>
</dbReference>
<dbReference type="PANTHER" id="PTHR11533">
    <property type="entry name" value="PROTEASE M1 ZINC METALLOPROTEASE"/>
    <property type="match status" value="1"/>
</dbReference>
<evidence type="ECO:0000256" key="12">
    <source>
        <dbReference type="RuleBase" id="RU364040"/>
    </source>
</evidence>
<keyword evidence="7 10" id="KW-0862">Zinc</keyword>
<evidence type="ECO:0000256" key="6">
    <source>
        <dbReference type="ARBA" id="ARBA00022801"/>
    </source>
</evidence>
<evidence type="ECO:0000259" key="17">
    <source>
        <dbReference type="Pfam" id="PF17900"/>
    </source>
</evidence>
<feature type="region of interest" description="Disordered" evidence="13">
    <location>
        <begin position="21"/>
        <end position="73"/>
    </location>
</feature>
<feature type="site" description="Transition state stabilizer" evidence="11">
    <location>
        <position position="462"/>
    </location>
</feature>
<reference evidence="18" key="1">
    <citation type="submission" date="2017-02" db="EMBL/GenBank/DDBJ databases">
        <title>Genome of Microbulbifer agarilyticus GP101.</title>
        <authorList>
            <person name="Jung J."/>
            <person name="Bae S.S."/>
            <person name="Baek K."/>
        </authorList>
    </citation>
    <scope>NUCLEOTIDE SEQUENCE [LARGE SCALE GENOMIC DNA]</scope>
    <source>
        <strain evidence="18">GP101</strain>
    </source>
</reference>
<feature type="domain" description="ERAP1-like C-terminal" evidence="16">
    <location>
        <begin position="601"/>
        <end position="914"/>
    </location>
</feature>
<feature type="chain" id="PRO_5012342998" description="Aminopeptidase" evidence="14">
    <location>
        <begin position="21"/>
        <end position="931"/>
    </location>
</feature>
<evidence type="ECO:0000256" key="8">
    <source>
        <dbReference type="ARBA" id="ARBA00023049"/>
    </source>
</evidence>
<keyword evidence="3 12" id="KW-0031">Aminopeptidase</keyword>
<dbReference type="GO" id="GO:0016285">
    <property type="term" value="F:alanyl aminopeptidase activity"/>
    <property type="evidence" value="ECO:0007669"/>
    <property type="project" value="UniProtKB-EC"/>
</dbReference>
<dbReference type="Gene3D" id="1.25.50.20">
    <property type="match status" value="1"/>
</dbReference>
<dbReference type="InterPro" id="IPR001930">
    <property type="entry name" value="Peptidase_M1"/>
</dbReference>
<evidence type="ECO:0000256" key="13">
    <source>
        <dbReference type="SAM" id="MobiDB-lite"/>
    </source>
</evidence>
<feature type="domain" description="Peptidase M1 membrane alanine aminopeptidase" evidence="15">
    <location>
        <begin position="305"/>
        <end position="511"/>
    </location>
</feature>
<evidence type="ECO:0000256" key="5">
    <source>
        <dbReference type="ARBA" id="ARBA00022723"/>
    </source>
</evidence>
<evidence type="ECO:0000256" key="7">
    <source>
        <dbReference type="ARBA" id="ARBA00022833"/>
    </source>
</evidence>
<sequence length="931" mass="103107">MQKFALPALLAGLILLTACGSDKKNTEDTPPTEPAAKSEQGAAPEASEKSASQPQASTNPREQAPAGRLPDDVRPTAYRLDLTLDPRQDTFHGQVDIDIELDKASDHIWIHGNNINVSDINAVVHAVNENAAANAEGEKVVPAEYKQVLDSGVVRVDFGEEIPAGKITLRIQYSAPFDKNLAGLFKVEEKGDAYALAKSESIQARRFLPGFDEPGLKATYDISLTVPEGYEAISNEPETARNDAGNGMQKVTFAQSPPMPTYLLSLAVGPFDVVERPAIPANQYRKEPLPLRGFARKGRGKDLQYVLDITPQMLRVFEEQIRRPYPFRKLDIIAAPQWPSGATELSAAITYREQRILVDGDEPAPGQRLALLGIHAHEIAHMWFGNLVTPPWWDDLWLKEGFATWGTPLALTIMEPDGGHDLNAAARAISAMKMDSLASTRAIREPITDNNNIRNAYDAITYLKSLGVIHMVDEYFGADVFRPALGRYVEKFADGVADSPDFYRVIGDETDSPQLTETFRTFVEQKGVPLLSVTVDCNTEGNAQVHITQERYKPLGSPIADAGQQWSIPLCMRGSSGVAQCEFLTDSKQTLALSGGACPKWVMPNANGSGYYRFNMDEKQWEKLLGAYDSLNATERLSLIDSAFAAFEAGQLTPATLFEVVRLSAISDKRQVVEAPLAYLSKYSDHYVDRNHADSWHAFLRKLYSEKVNELSGKDDAESKLLNSRLLGFLALEAKDKEVRKQLQEKAERFTGFGVARDPKALDSDLYESALTVAIQDSDKNFLEHLIQVRKQIDDPLFENASANAMGRVTDPSQLHIIHDLALSDDLGPREAFGLVMNSMGSSEVQALNWLWLQENLAAIVEKIPGQWRRNTPRFSTKFCDPQELREVKILFADHHEIIPGFERALAQTEESIQLCIALKDKGTAMVDSLR</sequence>
<protein>
    <recommendedName>
        <fullName evidence="12">Aminopeptidase</fullName>
        <ecNumber evidence="12">3.4.11.-</ecNumber>
    </recommendedName>
</protein>
<evidence type="ECO:0000256" key="4">
    <source>
        <dbReference type="ARBA" id="ARBA00022670"/>
    </source>
</evidence>
<feature type="binding site" evidence="10">
    <location>
        <position position="400"/>
    </location>
    <ligand>
        <name>Zn(2+)</name>
        <dbReference type="ChEBI" id="CHEBI:29105"/>
        <note>catalytic</note>
    </ligand>
</feature>
<dbReference type="CDD" id="cd09601">
    <property type="entry name" value="M1_APN-Q_like"/>
    <property type="match status" value="1"/>
</dbReference>
<comment type="catalytic activity">
    <reaction evidence="1">
        <text>Release of an N-terminal amino acid, Xaa-|-Yaa- from a peptide, amide or arylamide. Xaa is preferably Ala, but may be most amino acids including Pro (slow action). When a terminal hydrophobic residue is followed by a prolyl residue, the two may be released as an intact Xaa-Pro dipeptide.</text>
        <dbReference type="EC" id="3.4.11.2"/>
    </reaction>
</comment>
<keyword evidence="6 12" id="KW-0378">Hydrolase</keyword>
<evidence type="ECO:0000256" key="11">
    <source>
        <dbReference type="PIRSR" id="PIRSR634016-4"/>
    </source>
</evidence>
<feature type="active site" description="Proton acceptor" evidence="9">
    <location>
        <position position="378"/>
    </location>
</feature>
<dbReference type="AlphaFoldDB" id="A0A1Q2M2N7"/>
<dbReference type="Pfam" id="PF11838">
    <property type="entry name" value="ERAP1_C"/>
    <property type="match status" value="1"/>
</dbReference>
<feature type="binding site" evidence="10">
    <location>
        <position position="381"/>
    </location>
    <ligand>
        <name>Zn(2+)</name>
        <dbReference type="ChEBI" id="CHEBI:29105"/>
        <note>catalytic</note>
    </ligand>
</feature>
<keyword evidence="4 12" id="KW-0645">Protease</keyword>
<dbReference type="SUPFAM" id="SSF63737">
    <property type="entry name" value="Leukotriene A4 hydrolase N-terminal domain"/>
    <property type="match status" value="1"/>
</dbReference>
<comment type="cofactor">
    <cofactor evidence="10 12">
        <name>Zn(2+)</name>
        <dbReference type="ChEBI" id="CHEBI:29105"/>
    </cofactor>
    <text evidence="10 12">Binds 1 zinc ion per subunit.</text>
</comment>
<dbReference type="Gene3D" id="1.10.390.10">
    <property type="entry name" value="Neutral Protease Domain 2"/>
    <property type="match status" value="1"/>
</dbReference>
<dbReference type="PRINTS" id="PR00756">
    <property type="entry name" value="ALADIPTASE"/>
</dbReference>
<name>A0A1Q2M2N7_9GAMM</name>
<dbReference type="InterPro" id="IPR042097">
    <property type="entry name" value="Aminopeptidase_N-like_N_sf"/>
</dbReference>
<evidence type="ECO:0000259" key="15">
    <source>
        <dbReference type="Pfam" id="PF01433"/>
    </source>
</evidence>
<evidence type="ECO:0000256" key="14">
    <source>
        <dbReference type="SAM" id="SignalP"/>
    </source>
</evidence>
<dbReference type="Gene3D" id="2.60.40.1910">
    <property type="match status" value="1"/>
</dbReference>
<dbReference type="InterPro" id="IPR050344">
    <property type="entry name" value="Peptidase_M1_aminopeptidases"/>
</dbReference>
<evidence type="ECO:0000256" key="3">
    <source>
        <dbReference type="ARBA" id="ARBA00022438"/>
    </source>
</evidence>
<dbReference type="GO" id="GO:0016020">
    <property type="term" value="C:membrane"/>
    <property type="evidence" value="ECO:0007669"/>
    <property type="project" value="TreeGrafter"/>
</dbReference>